<dbReference type="GO" id="GO:0016491">
    <property type="term" value="F:oxidoreductase activity"/>
    <property type="evidence" value="ECO:0007669"/>
    <property type="project" value="InterPro"/>
</dbReference>
<name>A0A7S1EVD4_NOCSC</name>
<evidence type="ECO:0000256" key="1">
    <source>
        <dbReference type="SAM" id="SignalP"/>
    </source>
</evidence>
<dbReference type="InterPro" id="IPR036291">
    <property type="entry name" value="NAD(P)-bd_dom_sf"/>
</dbReference>
<evidence type="ECO:0000259" key="2">
    <source>
        <dbReference type="SMART" id="SM00829"/>
    </source>
</evidence>
<feature type="signal peptide" evidence="1">
    <location>
        <begin position="1"/>
        <end position="15"/>
    </location>
</feature>
<dbReference type="AlphaFoldDB" id="A0A7S1EVD4"/>
<evidence type="ECO:0000313" key="3">
    <source>
        <dbReference type="EMBL" id="CAD8825872.1"/>
    </source>
</evidence>
<accession>A0A7S1EVD4</accession>
<feature type="domain" description="Enoyl reductase (ER)" evidence="2">
    <location>
        <begin position="38"/>
        <end position="334"/>
    </location>
</feature>
<dbReference type="Gene3D" id="3.40.50.720">
    <property type="entry name" value="NAD(P)-binding Rossmann-like Domain"/>
    <property type="match status" value="1"/>
</dbReference>
<sequence length="345" mass="35598">MLRVALFAPLVVVNGVTVPATMNAVQASGTPCSGPDWSCLTMNPNAPVPTPSSDEALIHVSSSSVNPVDLDRVEPFCVNFECASGTIGQDMAGTVVAVGESCGFSVNDQVWAVGSGAFADYAVAKCSQMSAKPSSLAFMPSGAIPTVGLTALQMLYQTGAPWATDKSVVIASGQGGTGYMAVQLASKVFGSSRVITAATGPGIGMVSSLGATDVVDYHQEDLFDTLANNSVDVVFDNLGFQGTADKALRVLRSGGVYILLPSANGGTLSPNTKTGVTQINFGLMQPNTADLEALAGLFDQGSLTTKNMQSFNLVDTPLAFSRKSDGHVLSKITVAVTLQDTHEFV</sequence>
<dbReference type="InterPro" id="IPR020843">
    <property type="entry name" value="ER"/>
</dbReference>
<organism evidence="3">
    <name type="scientific">Noctiluca scintillans</name>
    <name type="common">Sea sparkle</name>
    <name type="synonym">Red tide dinoflagellate</name>
    <dbReference type="NCBI Taxonomy" id="2966"/>
    <lineage>
        <taxon>Eukaryota</taxon>
        <taxon>Sar</taxon>
        <taxon>Alveolata</taxon>
        <taxon>Dinophyceae</taxon>
        <taxon>Noctilucales</taxon>
        <taxon>Noctilucaceae</taxon>
        <taxon>Noctiluca</taxon>
    </lineage>
</organism>
<dbReference type="PANTHER" id="PTHR11695:SF294">
    <property type="entry name" value="RETICULON-4-INTERACTING PROTEIN 1, MITOCHONDRIAL"/>
    <property type="match status" value="1"/>
</dbReference>
<dbReference type="PANTHER" id="PTHR11695">
    <property type="entry name" value="ALCOHOL DEHYDROGENASE RELATED"/>
    <property type="match status" value="1"/>
</dbReference>
<dbReference type="Pfam" id="PF13602">
    <property type="entry name" value="ADH_zinc_N_2"/>
    <property type="match status" value="1"/>
</dbReference>
<dbReference type="InterPro" id="IPR050700">
    <property type="entry name" value="YIM1/Zinc_Alcohol_DH_Fams"/>
</dbReference>
<dbReference type="SMART" id="SM00829">
    <property type="entry name" value="PKS_ER"/>
    <property type="match status" value="1"/>
</dbReference>
<dbReference type="SUPFAM" id="SSF50129">
    <property type="entry name" value="GroES-like"/>
    <property type="match status" value="1"/>
</dbReference>
<dbReference type="InterPro" id="IPR013154">
    <property type="entry name" value="ADH-like_N"/>
</dbReference>
<dbReference type="CDD" id="cd05289">
    <property type="entry name" value="MDR_like_2"/>
    <property type="match status" value="1"/>
</dbReference>
<feature type="chain" id="PRO_5031208751" description="Enoyl reductase (ER) domain-containing protein" evidence="1">
    <location>
        <begin position="16"/>
        <end position="345"/>
    </location>
</feature>
<protein>
    <recommendedName>
        <fullName evidence="2">Enoyl reductase (ER) domain-containing protein</fullName>
    </recommendedName>
</protein>
<dbReference type="Pfam" id="PF08240">
    <property type="entry name" value="ADH_N"/>
    <property type="match status" value="1"/>
</dbReference>
<keyword evidence="1" id="KW-0732">Signal</keyword>
<gene>
    <name evidence="3" type="ORF">NSCI0253_LOCUS218</name>
</gene>
<dbReference type="EMBL" id="HBFQ01000341">
    <property type="protein sequence ID" value="CAD8825872.1"/>
    <property type="molecule type" value="Transcribed_RNA"/>
</dbReference>
<proteinExistence type="predicted"/>
<dbReference type="GO" id="GO:0005739">
    <property type="term" value="C:mitochondrion"/>
    <property type="evidence" value="ECO:0007669"/>
    <property type="project" value="TreeGrafter"/>
</dbReference>
<dbReference type="Gene3D" id="3.90.180.10">
    <property type="entry name" value="Medium-chain alcohol dehydrogenases, catalytic domain"/>
    <property type="match status" value="1"/>
</dbReference>
<dbReference type="InterPro" id="IPR011032">
    <property type="entry name" value="GroES-like_sf"/>
</dbReference>
<dbReference type="SUPFAM" id="SSF51735">
    <property type="entry name" value="NAD(P)-binding Rossmann-fold domains"/>
    <property type="match status" value="1"/>
</dbReference>
<reference evidence="3" key="1">
    <citation type="submission" date="2021-01" db="EMBL/GenBank/DDBJ databases">
        <authorList>
            <person name="Corre E."/>
            <person name="Pelletier E."/>
            <person name="Niang G."/>
            <person name="Scheremetjew M."/>
            <person name="Finn R."/>
            <person name="Kale V."/>
            <person name="Holt S."/>
            <person name="Cochrane G."/>
            <person name="Meng A."/>
            <person name="Brown T."/>
            <person name="Cohen L."/>
        </authorList>
    </citation>
    <scope>NUCLEOTIDE SEQUENCE</scope>
</reference>